<evidence type="ECO:0008006" key="3">
    <source>
        <dbReference type="Google" id="ProtNLM"/>
    </source>
</evidence>
<reference evidence="1" key="2">
    <citation type="submission" date="2023-06" db="EMBL/GenBank/DDBJ databases">
        <authorList>
            <consortium name="Lawrence Berkeley National Laboratory"/>
            <person name="Haridas S."/>
            <person name="Hensen N."/>
            <person name="Bonometti L."/>
            <person name="Westerberg I."/>
            <person name="Brannstrom I.O."/>
            <person name="Guillou S."/>
            <person name="Cros-Aarteil S."/>
            <person name="Calhoun S."/>
            <person name="Kuo A."/>
            <person name="Mondo S."/>
            <person name="Pangilinan J."/>
            <person name="Riley R."/>
            <person name="Labutti K."/>
            <person name="Andreopoulos B."/>
            <person name="Lipzen A."/>
            <person name="Chen C."/>
            <person name="Yanf M."/>
            <person name="Daum C."/>
            <person name="Ng V."/>
            <person name="Clum A."/>
            <person name="Steindorff A."/>
            <person name="Ohm R."/>
            <person name="Martin F."/>
            <person name="Silar P."/>
            <person name="Natvig D."/>
            <person name="Lalanne C."/>
            <person name="Gautier V."/>
            <person name="Ament-Velasquez S.L."/>
            <person name="Kruys A."/>
            <person name="Hutchinson M.I."/>
            <person name="Powell A.J."/>
            <person name="Barry K."/>
            <person name="Miller A.N."/>
            <person name="Grigoriev I.V."/>
            <person name="Debuchy R."/>
            <person name="Gladieux P."/>
            <person name="Thoren M.H."/>
            <person name="Johannesson H."/>
        </authorList>
    </citation>
    <scope>NUCLEOTIDE SEQUENCE</scope>
    <source>
        <strain evidence="1">CBS 560.94</strain>
    </source>
</reference>
<gene>
    <name evidence="1" type="ORF">B0H65DRAFT_435814</name>
</gene>
<proteinExistence type="predicted"/>
<reference evidence="1" key="1">
    <citation type="journal article" date="2023" name="Mol. Phylogenet. Evol.">
        <title>Genome-scale phylogeny and comparative genomics of the fungal order Sordariales.</title>
        <authorList>
            <person name="Hensen N."/>
            <person name="Bonometti L."/>
            <person name="Westerberg I."/>
            <person name="Brannstrom I.O."/>
            <person name="Guillou S."/>
            <person name="Cros-Aarteil S."/>
            <person name="Calhoun S."/>
            <person name="Haridas S."/>
            <person name="Kuo A."/>
            <person name="Mondo S."/>
            <person name="Pangilinan J."/>
            <person name="Riley R."/>
            <person name="LaButti K."/>
            <person name="Andreopoulos B."/>
            <person name="Lipzen A."/>
            <person name="Chen C."/>
            <person name="Yan M."/>
            <person name="Daum C."/>
            <person name="Ng V."/>
            <person name="Clum A."/>
            <person name="Steindorff A."/>
            <person name="Ohm R.A."/>
            <person name="Martin F."/>
            <person name="Silar P."/>
            <person name="Natvig D.O."/>
            <person name="Lalanne C."/>
            <person name="Gautier V."/>
            <person name="Ament-Velasquez S.L."/>
            <person name="Kruys A."/>
            <person name="Hutchinson M.I."/>
            <person name="Powell A.J."/>
            <person name="Barry K."/>
            <person name="Miller A.N."/>
            <person name="Grigoriev I.V."/>
            <person name="Debuchy R."/>
            <person name="Gladieux P."/>
            <person name="Hiltunen Thoren M."/>
            <person name="Johannesson H."/>
        </authorList>
    </citation>
    <scope>NUCLEOTIDE SEQUENCE</scope>
    <source>
        <strain evidence="1">CBS 560.94</strain>
    </source>
</reference>
<sequence>MANQSKISFLDLPAEIRLQIYRLTWDLDHEPYNFEVLEGRRDPGAVRHDLLKEQLIQLRKLGSLCKTIRNEALTEFFWKTQIYLRHEPYSNADGAWYSDEYQQGLDLIIRDPFLAKHTKHVYWAMMLDKDEEDIDRRMHRGIREYEPEFEVPNMPWPWESYNFVMRLPNLTTVHVDVETYKDWRDLRMWSRCMAELYEWPTVKKITLRLTFKTAKSIIKKAYGSRFVRRGRPQERLTRNILNHLLTLPKDTYRDAPCHIIQNHFGYQCPVWPRVERF</sequence>
<evidence type="ECO:0000313" key="2">
    <source>
        <dbReference type="Proteomes" id="UP001278500"/>
    </source>
</evidence>
<accession>A0AAE0MN72</accession>
<dbReference type="Proteomes" id="UP001278500">
    <property type="component" value="Unassembled WGS sequence"/>
</dbReference>
<keyword evidence="2" id="KW-1185">Reference proteome</keyword>
<dbReference type="AlphaFoldDB" id="A0AAE0MN72"/>
<organism evidence="1 2">
    <name type="scientific">Neurospora tetraspora</name>
    <dbReference type="NCBI Taxonomy" id="94610"/>
    <lineage>
        <taxon>Eukaryota</taxon>
        <taxon>Fungi</taxon>
        <taxon>Dikarya</taxon>
        <taxon>Ascomycota</taxon>
        <taxon>Pezizomycotina</taxon>
        <taxon>Sordariomycetes</taxon>
        <taxon>Sordariomycetidae</taxon>
        <taxon>Sordariales</taxon>
        <taxon>Sordariaceae</taxon>
        <taxon>Neurospora</taxon>
    </lineage>
</organism>
<name>A0AAE0MN72_9PEZI</name>
<dbReference type="GeneID" id="87862366"/>
<evidence type="ECO:0000313" key="1">
    <source>
        <dbReference type="EMBL" id="KAK3338300.1"/>
    </source>
</evidence>
<dbReference type="EMBL" id="JAUEPP010000008">
    <property type="protein sequence ID" value="KAK3338300.1"/>
    <property type="molecule type" value="Genomic_DNA"/>
</dbReference>
<comment type="caution">
    <text evidence="1">The sequence shown here is derived from an EMBL/GenBank/DDBJ whole genome shotgun (WGS) entry which is preliminary data.</text>
</comment>
<protein>
    <recommendedName>
        <fullName evidence="3">F-box domain-containing protein</fullName>
    </recommendedName>
</protein>
<dbReference type="RefSeq" id="XP_062677751.1">
    <property type="nucleotide sequence ID" value="XM_062825212.1"/>
</dbReference>